<evidence type="ECO:0000256" key="1">
    <source>
        <dbReference type="ARBA" id="ARBA00004651"/>
    </source>
</evidence>
<keyword evidence="5 8" id="KW-0812">Transmembrane</keyword>
<evidence type="ECO:0000256" key="8">
    <source>
        <dbReference type="SAM" id="Phobius"/>
    </source>
</evidence>
<feature type="transmembrane region" description="Helical" evidence="8">
    <location>
        <begin position="65"/>
        <end position="84"/>
    </location>
</feature>
<feature type="transmembrane region" description="Helical" evidence="8">
    <location>
        <begin position="96"/>
        <end position="118"/>
    </location>
</feature>
<dbReference type="RefSeq" id="WP_115218710.1">
    <property type="nucleotide sequence ID" value="NZ_UHIA01000004.1"/>
</dbReference>
<dbReference type="GO" id="GO:0055085">
    <property type="term" value="P:transmembrane transport"/>
    <property type="evidence" value="ECO:0007669"/>
    <property type="project" value="InterPro"/>
</dbReference>
<feature type="transmembrane region" description="Helical" evidence="8">
    <location>
        <begin position="35"/>
        <end position="53"/>
    </location>
</feature>
<keyword evidence="10" id="KW-1185">Reference proteome</keyword>
<organism evidence="9 10">
    <name type="scientific">Suttonella indologenes</name>
    <dbReference type="NCBI Taxonomy" id="13276"/>
    <lineage>
        <taxon>Bacteria</taxon>
        <taxon>Pseudomonadati</taxon>
        <taxon>Pseudomonadota</taxon>
        <taxon>Gammaproteobacteria</taxon>
        <taxon>Cardiobacteriales</taxon>
        <taxon>Cardiobacteriaceae</taxon>
        <taxon>Suttonella</taxon>
    </lineage>
</organism>
<dbReference type="Gene3D" id="1.20.1530.20">
    <property type="match status" value="1"/>
</dbReference>
<evidence type="ECO:0000256" key="6">
    <source>
        <dbReference type="ARBA" id="ARBA00022989"/>
    </source>
</evidence>
<dbReference type="EMBL" id="UHIA01000004">
    <property type="protein sequence ID" value="SUO97631.1"/>
    <property type="molecule type" value="Genomic_DNA"/>
</dbReference>
<evidence type="ECO:0000256" key="2">
    <source>
        <dbReference type="ARBA" id="ARBA00010145"/>
    </source>
</evidence>
<name>A0A380N160_9GAMM</name>
<dbReference type="PANTHER" id="PTHR36838:SF3">
    <property type="entry name" value="TRANSPORTER AUXIN EFFLUX CARRIER EC FAMILY"/>
    <property type="match status" value="1"/>
</dbReference>
<reference evidence="9 10" key="1">
    <citation type="submission" date="2018-06" db="EMBL/GenBank/DDBJ databases">
        <authorList>
            <consortium name="Pathogen Informatics"/>
            <person name="Doyle S."/>
        </authorList>
    </citation>
    <scope>NUCLEOTIDE SEQUENCE [LARGE SCALE GENOMIC DNA]</scope>
    <source>
        <strain evidence="9 10">NCTC10717</strain>
    </source>
</reference>
<feature type="transmembrane region" description="Helical" evidence="8">
    <location>
        <begin position="257"/>
        <end position="276"/>
    </location>
</feature>
<feature type="transmembrane region" description="Helical" evidence="8">
    <location>
        <begin position="6"/>
        <end position="23"/>
    </location>
</feature>
<feature type="transmembrane region" description="Helical" evidence="8">
    <location>
        <begin position="198"/>
        <end position="220"/>
    </location>
</feature>
<dbReference type="InterPro" id="IPR004776">
    <property type="entry name" value="Mem_transp_PIN-like"/>
</dbReference>
<feature type="transmembrane region" description="Helical" evidence="8">
    <location>
        <begin position="166"/>
        <end position="186"/>
    </location>
</feature>
<evidence type="ECO:0000313" key="10">
    <source>
        <dbReference type="Proteomes" id="UP000254575"/>
    </source>
</evidence>
<keyword evidence="6 8" id="KW-1133">Transmembrane helix</keyword>
<feature type="transmembrane region" description="Helical" evidence="8">
    <location>
        <begin position="288"/>
        <end position="312"/>
    </location>
</feature>
<sequence length="314" mass="33247">MFAILNLVIPIFIIIGIGYFAIARRFLSQTALRGMGRFVVTFALPALIFQAIISQPIGAIMNPVYFLGYAGGSLISFFIGFAIAKLRRQTSVAAVVNGLGQSASNTGFIGYPLLLTLIGEKAGIFFSLNVLVENLLILPLFLILGDSFAAKGGKRWQLIKTILGNLLKNPMILAMLAGLLCALFGLGDSLPYALKKAVNMLANAGGAIALFVIGGSLVGLKIRGSMPDIIQITLGKLIIMPLAVFALLRLFGAGDDVMLAGVLLAGAPMASMYPLMGARYGHQRRAAAALLATTVLSLLSTSTIIYCFQHLVPQ</sequence>
<dbReference type="GO" id="GO:0005886">
    <property type="term" value="C:plasma membrane"/>
    <property type="evidence" value="ECO:0007669"/>
    <property type="project" value="UniProtKB-SubCell"/>
</dbReference>
<dbReference type="OrthoDB" id="9810457at2"/>
<dbReference type="InterPro" id="IPR038770">
    <property type="entry name" value="Na+/solute_symporter_sf"/>
</dbReference>
<feature type="transmembrane region" description="Helical" evidence="8">
    <location>
        <begin position="232"/>
        <end position="251"/>
    </location>
</feature>
<keyword evidence="7 8" id="KW-0472">Membrane</keyword>
<feature type="transmembrane region" description="Helical" evidence="8">
    <location>
        <begin position="124"/>
        <end position="145"/>
    </location>
</feature>
<protein>
    <submittedName>
        <fullName evidence="9">Putative transporter YfdV</fullName>
    </submittedName>
</protein>
<keyword evidence="4" id="KW-1003">Cell membrane</keyword>
<gene>
    <name evidence="9" type="ORF">NCTC10717_01544</name>
</gene>
<comment type="similarity">
    <text evidence="2">Belongs to the auxin efflux carrier (TC 2.A.69) family.</text>
</comment>
<evidence type="ECO:0000313" key="9">
    <source>
        <dbReference type="EMBL" id="SUO97631.1"/>
    </source>
</evidence>
<evidence type="ECO:0000256" key="5">
    <source>
        <dbReference type="ARBA" id="ARBA00022692"/>
    </source>
</evidence>
<comment type="subcellular location">
    <subcellularLocation>
        <location evidence="1">Cell membrane</location>
        <topology evidence="1">Multi-pass membrane protein</topology>
    </subcellularLocation>
</comment>
<dbReference type="AlphaFoldDB" id="A0A380N160"/>
<dbReference type="Proteomes" id="UP000254575">
    <property type="component" value="Unassembled WGS sequence"/>
</dbReference>
<accession>A0A380N160</accession>
<dbReference type="PANTHER" id="PTHR36838">
    <property type="entry name" value="AUXIN EFFLUX CARRIER FAMILY PROTEIN"/>
    <property type="match status" value="1"/>
</dbReference>
<evidence type="ECO:0000256" key="4">
    <source>
        <dbReference type="ARBA" id="ARBA00022475"/>
    </source>
</evidence>
<dbReference type="Pfam" id="PF03547">
    <property type="entry name" value="Mem_trans"/>
    <property type="match status" value="1"/>
</dbReference>
<evidence type="ECO:0000256" key="3">
    <source>
        <dbReference type="ARBA" id="ARBA00022448"/>
    </source>
</evidence>
<evidence type="ECO:0000256" key="7">
    <source>
        <dbReference type="ARBA" id="ARBA00023136"/>
    </source>
</evidence>
<keyword evidence="3" id="KW-0813">Transport</keyword>
<proteinExistence type="inferred from homology"/>